<dbReference type="Proteomes" id="UP001352223">
    <property type="component" value="Unassembled WGS sequence"/>
</dbReference>
<name>A0ABU6CDC3_9ACTN</name>
<dbReference type="Pfam" id="PF13565">
    <property type="entry name" value="HTH_32"/>
    <property type="match status" value="1"/>
</dbReference>
<sequence length="91" mass="10322">MIAKELRVSVRSVERWRQAWRQDGLAALASAGPPKLPKLTDDRFAELEKELVKDPAEHGWEDQRWTLARIRALIASTFNLDVSPAAVARLM</sequence>
<keyword evidence="2" id="KW-1185">Reference proteome</keyword>
<evidence type="ECO:0000313" key="1">
    <source>
        <dbReference type="EMBL" id="MEB3962622.1"/>
    </source>
</evidence>
<evidence type="ECO:0000313" key="2">
    <source>
        <dbReference type="Proteomes" id="UP001352223"/>
    </source>
</evidence>
<feature type="non-terminal residue" evidence="1">
    <location>
        <position position="91"/>
    </location>
</feature>
<dbReference type="SUPFAM" id="SSF46689">
    <property type="entry name" value="Homeodomain-like"/>
    <property type="match status" value="1"/>
</dbReference>
<gene>
    <name evidence="1" type="ORF">OKJ48_20545</name>
</gene>
<dbReference type="EMBL" id="JAOZYB010000162">
    <property type="protein sequence ID" value="MEB3962622.1"/>
    <property type="molecule type" value="Genomic_DNA"/>
</dbReference>
<protein>
    <submittedName>
        <fullName evidence="1">Helix-turn-helix domain-containing protein</fullName>
    </submittedName>
</protein>
<organism evidence="1 2">
    <name type="scientific">Streptomyces kunmingensis</name>
    <dbReference type="NCBI Taxonomy" id="68225"/>
    <lineage>
        <taxon>Bacteria</taxon>
        <taxon>Bacillati</taxon>
        <taxon>Actinomycetota</taxon>
        <taxon>Actinomycetes</taxon>
        <taxon>Kitasatosporales</taxon>
        <taxon>Streptomycetaceae</taxon>
        <taxon>Streptomyces</taxon>
    </lineage>
</organism>
<dbReference type="InterPro" id="IPR009057">
    <property type="entry name" value="Homeodomain-like_sf"/>
</dbReference>
<proteinExistence type="predicted"/>
<accession>A0ABU6CDC3</accession>
<reference evidence="1 2" key="1">
    <citation type="submission" date="2022-10" db="EMBL/GenBank/DDBJ databases">
        <authorList>
            <person name="Xie J."/>
            <person name="Shen N."/>
        </authorList>
    </citation>
    <scope>NUCLEOTIDE SEQUENCE [LARGE SCALE GENOMIC DNA]</scope>
    <source>
        <strain evidence="1 2">DSM 41681</strain>
    </source>
</reference>
<comment type="caution">
    <text evidence="1">The sequence shown here is derived from an EMBL/GenBank/DDBJ whole genome shotgun (WGS) entry which is preliminary data.</text>
</comment>
<dbReference type="RefSeq" id="WP_324770190.1">
    <property type="nucleotide sequence ID" value="NZ_JAOZYB010000162.1"/>
</dbReference>